<keyword evidence="4" id="KW-1185">Reference proteome</keyword>
<feature type="compositionally biased region" description="Polar residues" evidence="1">
    <location>
        <begin position="903"/>
        <end position="914"/>
    </location>
</feature>
<dbReference type="PANTHER" id="PTHR10825:SF29">
    <property type="entry name" value="POLYCOMB GROUP RING FINGER PROTEIN 1"/>
    <property type="match status" value="1"/>
</dbReference>
<gene>
    <name evidence="3" type="ORF">PHAECO_LOCUS6035</name>
</gene>
<dbReference type="Proteomes" id="UP001153737">
    <property type="component" value="Chromosome 2"/>
</dbReference>
<accession>A0A9N9X056</accession>
<dbReference type="EMBL" id="OU896708">
    <property type="protein sequence ID" value="CAG9818743.1"/>
    <property type="molecule type" value="Genomic_DNA"/>
</dbReference>
<feature type="region of interest" description="Disordered" evidence="1">
    <location>
        <begin position="833"/>
        <end position="880"/>
    </location>
</feature>
<sequence>MQLTSEENQKLMKRYLQCPGMCRVEVLKKFVRNKYNVDTNEFHIDILYKRVPLPDHYTLIDIAYIYSWKRNEPMKFFFRITDINKLAERFDYFNSQNATELIVKTPVRTPRTIGDKGSNRKRESLKKRSKVNKQPSPTVSDICDKNRSENKVENDNEIASADKNAKGACDNKTEVTVSRVHKIVSEPSDKNARTVEDVKMNEINAKTSASEVKVVSEITNTIDVQAGIIDNVGNAENVINTGAKQTTKISDKIDETRSVVTQCEENKAVVKNGLEKDTNKIVAESVSNSNLRNASEHNVISLKPEVPNSSDVKAPIQKSDNKNAVYTNITLNRTNNIEIITKIQKVSNKDGQPIGLNIIKQTVKSNNKNVTCVKLDKSISNKAASEISRTSTSSSDELNVQSMNKHNGRIMNVTSQPKTSSINIVNKQKSDQNHDNASNKPNSVDEAEKIKFLESLQLTAISSVHKSSPGSPEKKVVLQVTNDQKRKNSSPLKYDQSKKIKLDRKPVKKIILHPKPKSVLPSPLENNGLKSLIENCKIPSSLSITIKDGTDNSRTSSMIPPVKNFIEILKLPDENGKSPSDNTSTSSKLSFGLGISDADSEQQVDEDLAEIAKSLTEKIPISTTISQIVGPKPQFPIPMQTNVPPKLIQPSPVPELQTKILSMPKENKLNPRSPQTFQRIFEESIKKTDEASTPSEKDEQKSALDLTNDTPATSTSTTVEISKQLSMKTKLEIEKTINEVKIAENSTPKLIPKVPIPRLPSRLSNQRTQKQPQKNLKFEIADAMKYQQTLANLHSNALGLNYTISVGPKVPTKANGIMASPKNELDIRTADLPMISPSSSDIKPSISQRPSPIPKNMSPGMGYNSPRNSPKHSPKSSPVIKHMYAPLPNQMLNQLQVNTYNQRIPSPNISNLNKLSPKVPQLPSPSGNSTGKQSHPSPKLTSPKLSPKLRSPATSSLTVHTSAAAVASKSSPVPSSSTNQNSPLSPNQILEKYNIQNLAQLTANLNFNGGGFGMNPNNQLAAIQHAMLLKHFEMQNRQNWLSMNQGPLLQYEKYLQSLKSGQSHLLSNIKEN</sequence>
<name>A0A9N9X056_PHACE</name>
<feature type="compositionally biased region" description="Polar residues" evidence="1">
    <location>
        <begin position="924"/>
        <end position="933"/>
    </location>
</feature>
<dbReference type="GO" id="GO:0000122">
    <property type="term" value="P:negative regulation of transcription by RNA polymerase II"/>
    <property type="evidence" value="ECO:0007669"/>
    <property type="project" value="TreeGrafter"/>
</dbReference>
<dbReference type="Gene3D" id="3.10.20.90">
    <property type="entry name" value="Phosphatidylinositol 3-kinase Catalytic Subunit, Chain A, domain 1"/>
    <property type="match status" value="1"/>
</dbReference>
<feature type="compositionally biased region" description="Basic and acidic residues" evidence="1">
    <location>
        <begin position="685"/>
        <end position="702"/>
    </location>
</feature>
<reference evidence="3" key="2">
    <citation type="submission" date="2022-10" db="EMBL/GenBank/DDBJ databases">
        <authorList>
            <consortium name="ENA_rothamsted_submissions"/>
            <consortium name="culmorum"/>
            <person name="King R."/>
        </authorList>
    </citation>
    <scope>NUCLEOTIDE SEQUENCE</scope>
</reference>
<proteinExistence type="predicted"/>
<feature type="compositionally biased region" description="Basic and acidic residues" evidence="1">
    <location>
        <begin position="113"/>
        <end position="122"/>
    </location>
</feature>
<dbReference type="GO" id="GO:0035102">
    <property type="term" value="C:PRC1 complex"/>
    <property type="evidence" value="ECO:0007669"/>
    <property type="project" value="TreeGrafter"/>
</dbReference>
<feature type="domain" description="RAWUL" evidence="2">
    <location>
        <begin position="14"/>
        <end position="79"/>
    </location>
</feature>
<dbReference type="PANTHER" id="PTHR10825">
    <property type="entry name" value="RING FINGER DOMAIN-CONTAINING, POLYCOMB GROUP COMPONENT"/>
    <property type="match status" value="1"/>
</dbReference>
<feature type="compositionally biased region" description="Low complexity" evidence="1">
    <location>
        <begin position="934"/>
        <end position="978"/>
    </location>
</feature>
<evidence type="ECO:0000256" key="1">
    <source>
        <dbReference type="SAM" id="MobiDB-lite"/>
    </source>
</evidence>
<dbReference type="OrthoDB" id="10264655at2759"/>
<dbReference type="AlphaFoldDB" id="A0A9N9X056"/>
<feature type="region of interest" description="Disordered" evidence="1">
    <location>
        <begin position="903"/>
        <end position="986"/>
    </location>
</feature>
<dbReference type="InterPro" id="IPR032443">
    <property type="entry name" value="RAWUL"/>
</dbReference>
<dbReference type="CDD" id="cd17082">
    <property type="entry name" value="RAWUL_PCGF2_like"/>
    <property type="match status" value="1"/>
</dbReference>
<feature type="compositionally biased region" description="Low complexity" evidence="1">
    <location>
        <begin position="833"/>
        <end position="847"/>
    </location>
</feature>
<evidence type="ECO:0000313" key="4">
    <source>
        <dbReference type="Proteomes" id="UP001153737"/>
    </source>
</evidence>
<evidence type="ECO:0000259" key="2">
    <source>
        <dbReference type="Pfam" id="PF16207"/>
    </source>
</evidence>
<feature type="region of interest" description="Disordered" evidence="1">
    <location>
        <begin position="685"/>
        <end position="719"/>
    </location>
</feature>
<feature type="region of interest" description="Disordered" evidence="1">
    <location>
        <begin position="463"/>
        <end position="497"/>
    </location>
</feature>
<feature type="region of interest" description="Disordered" evidence="1">
    <location>
        <begin position="109"/>
        <end position="160"/>
    </location>
</feature>
<protein>
    <recommendedName>
        <fullName evidence="2">RAWUL domain-containing protein</fullName>
    </recommendedName>
</protein>
<reference evidence="3" key="1">
    <citation type="submission" date="2022-01" db="EMBL/GenBank/DDBJ databases">
        <authorList>
            <person name="King R."/>
        </authorList>
    </citation>
    <scope>NUCLEOTIDE SEQUENCE</scope>
</reference>
<dbReference type="Pfam" id="PF16207">
    <property type="entry name" value="RAWUL"/>
    <property type="match status" value="1"/>
</dbReference>
<feature type="compositionally biased region" description="Basic and acidic residues" evidence="1">
    <location>
        <begin position="142"/>
        <end position="154"/>
    </location>
</feature>
<evidence type="ECO:0000313" key="3">
    <source>
        <dbReference type="EMBL" id="CAG9818743.1"/>
    </source>
</evidence>
<organism evidence="3 4">
    <name type="scientific">Phaedon cochleariae</name>
    <name type="common">Mustard beetle</name>
    <dbReference type="NCBI Taxonomy" id="80249"/>
    <lineage>
        <taxon>Eukaryota</taxon>
        <taxon>Metazoa</taxon>
        <taxon>Ecdysozoa</taxon>
        <taxon>Arthropoda</taxon>
        <taxon>Hexapoda</taxon>
        <taxon>Insecta</taxon>
        <taxon>Pterygota</taxon>
        <taxon>Neoptera</taxon>
        <taxon>Endopterygota</taxon>
        <taxon>Coleoptera</taxon>
        <taxon>Polyphaga</taxon>
        <taxon>Cucujiformia</taxon>
        <taxon>Chrysomeloidea</taxon>
        <taxon>Chrysomelidae</taxon>
        <taxon>Chrysomelinae</taxon>
        <taxon>Chrysomelini</taxon>
        <taxon>Phaedon</taxon>
    </lineage>
</organism>
<dbReference type="GO" id="GO:1990841">
    <property type="term" value="F:promoter-specific chromatin binding"/>
    <property type="evidence" value="ECO:0007669"/>
    <property type="project" value="TreeGrafter"/>
</dbReference>